<dbReference type="EMBL" id="GANO01004869">
    <property type="protein sequence ID" value="JAB55002.1"/>
    <property type="molecule type" value="mRNA"/>
</dbReference>
<proteinExistence type="evidence at transcript level"/>
<keyword evidence="3" id="KW-0418">Kinase</keyword>
<dbReference type="SUPFAM" id="SSF81995">
    <property type="entry name" value="beta-sandwich domain of Sec23/24"/>
    <property type="match status" value="1"/>
</dbReference>
<feature type="coiled-coil region" evidence="1">
    <location>
        <begin position="218"/>
        <end position="245"/>
    </location>
</feature>
<protein>
    <submittedName>
        <fullName evidence="3">Putative serine/threonine-protein kinase irlf</fullName>
    </submittedName>
</protein>
<dbReference type="GO" id="GO:0016301">
    <property type="term" value="F:kinase activity"/>
    <property type="evidence" value="ECO:0007669"/>
    <property type="project" value="UniProtKB-KW"/>
</dbReference>
<feature type="region of interest" description="Disordered" evidence="2">
    <location>
        <begin position="152"/>
        <end position="215"/>
    </location>
</feature>
<evidence type="ECO:0000256" key="1">
    <source>
        <dbReference type="SAM" id="Coils"/>
    </source>
</evidence>
<feature type="region of interest" description="Disordered" evidence="2">
    <location>
        <begin position="54"/>
        <end position="98"/>
    </location>
</feature>
<keyword evidence="3" id="KW-0808">Transferase</keyword>
<organism evidence="3">
    <name type="scientific">Corethrella appendiculata</name>
    <dbReference type="NCBI Taxonomy" id="1370023"/>
    <lineage>
        <taxon>Eukaryota</taxon>
        <taxon>Metazoa</taxon>
        <taxon>Ecdysozoa</taxon>
        <taxon>Arthropoda</taxon>
        <taxon>Hexapoda</taxon>
        <taxon>Insecta</taxon>
        <taxon>Pterygota</taxon>
        <taxon>Neoptera</taxon>
        <taxon>Endopterygota</taxon>
        <taxon>Diptera</taxon>
        <taxon>Nematocera</taxon>
        <taxon>Culicoidea</taxon>
        <taxon>Chaoboridae</taxon>
        <taxon>Corethrella</taxon>
    </lineage>
</organism>
<sequence length="304" mass="36660">PPYTAYLQVHLPDNKRENIPFNMHHFDFYNANLYYDKNFPIHPHYHQVLPPNVVPQQQQQPQQQPQQQQQHPQQQHPQQQQPPPQHTSSTNNQNNFDNNMQQDLKANITELKIEQPDAILVQQVLNPSVVDLQQEKKETAKALARARHALQQRIKRQNETEEQRAIRRKKNAESNRRRRQSENFVDKRMFETEEQKMARRKRNAESNRRRRANKEDIRVAIEKAKNRLRQRMKREMERMLKTRAKREDFLRETFEQMETVFSYNDMLKYQSKISHIIDEITRNPIVPEKSTITEHNRNISTVKI</sequence>
<evidence type="ECO:0000313" key="3">
    <source>
        <dbReference type="EMBL" id="JAB55002.1"/>
    </source>
</evidence>
<feature type="non-terminal residue" evidence="3">
    <location>
        <position position="1"/>
    </location>
</feature>
<evidence type="ECO:0000256" key="2">
    <source>
        <dbReference type="SAM" id="MobiDB-lite"/>
    </source>
</evidence>
<accession>U5EP61</accession>
<feature type="compositionally biased region" description="Basic and acidic residues" evidence="2">
    <location>
        <begin position="156"/>
        <end position="215"/>
    </location>
</feature>
<name>U5EP61_9DIPT</name>
<dbReference type="AlphaFoldDB" id="U5EP61"/>
<feature type="compositionally biased region" description="Low complexity" evidence="2">
    <location>
        <begin position="55"/>
        <end position="79"/>
    </location>
</feature>
<reference evidence="3" key="1">
    <citation type="journal article" date="2014" name="Insect Biochem. Mol. Biol.">
        <title>An insight into the sialome of the frog biting fly, Corethrella appendiculata.</title>
        <authorList>
            <person name="Ribeiro J.M.C."/>
            <person name="Chagas A.C."/>
            <person name="Pham V.M."/>
            <person name="Lounibos L.P."/>
            <person name="Calvo E."/>
        </authorList>
    </citation>
    <scope>NUCLEOTIDE SEQUENCE</scope>
    <source>
        <tissue evidence="3">Salivary glands</tissue>
    </source>
</reference>
<keyword evidence="1" id="KW-0175">Coiled coil</keyword>